<organism evidence="5 6">
    <name type="scientific">Leucobacter edaphi</name>
    <dbReference type="NCBI Taxonomy" id="2796472"/>
    <lineage>
        <taxon>Bacteria</taxon>
        <taxon>Bacillati</taxon>
        <taxon>Actinomycetota</taxon>
        <taxon>Actinomycetes</taxon>
        <taxon>Micrococcales</taxon>
        <taxon>Microbacteriaceae</taxon>
        <taxon>Leucobacter</taxon>
    </lineage>
</organism>
<proteinExistence type="inferred from homology"/>
<dbReference type="SUPFAM" id="SSF54211">
    <property type="entry name" value="Ribosomal protein S5 domain 2-like"/>
    <property type="match status" value="1"/>
</dbReference>
<dbReference type="Gene3D" id="3.30.230.10">
    <property type="match status" value="1"/>
</dbReference>
<dbReference type="GO" id="GO:0006508">
    <property type="term" value="P:proteolysis"/>
    <property type="evidence" value="ECO:0007669"/>
    <property type="project" value="UniProtKB-KW"/>
</dbReference>
<name>A0A934UWX9_9MICO</name>
<reference evidence="5" key="1">
    <citation type="submission" date="2020-12" db="EMBL/GenBank/DDBJ databases">
        <title>Leucobacter sp. CAS2, isolated from Chromium sludge.</title>
        <authorList>
            <person name="Xu Z."/>
        </authorList>
    </citation>
    <scope>NUCLEOTIDE SEQUENCE</scope>
    <source>
        <strain evidence="5">CSA2</strain>
    </source>
</reference>
<keyword evidence="1" id="KW-0645">Protease</keyword>
<dbReference type="Proteomes" id="UP000618733">
    <property type="component" value="Unassembled WGS sequence"/>
</dbReference>
<dbReference type="InterPro" id="IPR014721">
    <property type="entry name" value="Ribsml_uS5_D2-typ_fold_subgr"/>
</dbReference>
<dbReference type="Gene3D" id="2.30.42.10">
    <property type="match status" value="1"/>
</dbReference>
<evidence type="ECO:0000259" key="4">
    <source>
        <dbReference type="PROSITE" id="PS51786"/>
    </source>
</evidence>
<feature type="active site" evidence="1">
    <location>
        <position position="297"/>
    </location>
</feature>
<dbReference type="PROSITE" id="PS51786">
    <property type="entry name" value="LON_PROTEOLYTIC"/>
    <property type="match status" value="1"/>
</dbReference>
<dbReference type="Pfam" id="PF05362">
    <property type="entry name" value="Lon_C"/>
    <property type="match status" value="1"/>
</dbReference>
<accession>A0A934UWX9</accession>
<comment type="caution">
    <text evidence="5">The sequence shown here is derived from an EMBL/GenBank/DDBJ whole genome shotgun (WGS) entry which is preliminary data.</text>
</comment>
<keyword evidence="6" id="KW-1185">Reference proteome</keyword>
<keyword evidence="2" id="KW-1133">Transmembrane helix</keyword>
<dbReference type="GO" id="GO:0030163">
    <property type="term" value="P:protein catabolic process"/>
    <property type="evidence" value="ECO:0007669"/>
    <property type="project" value="InterPro"/>
</dbReference>
<keyword evidence="2" id="KW-0812">Transmembrane</keyword>
<comment type="similarity">
    <text evidence="1">Belongs to the peptidase S16 family.</text>
</comment>
<keyword evidence="2" id="KW-0472">Membrane</keyword>
<dbReference type="GO" id="GO:0004176">
    <property type="term" value="F:ATP-dependent peptidase activity"/>
    <property type="evidence" value="ECO:0007669"/>
    <property type="project" value="UniProtKB-UniRule"/>
</dbReference>
<sequence>MDDLAREQRSSRWLIRIAIAAVIVLLAAVIPSPYSIERPGPVVDTLGSVEIKGKEAPVVKIDDAKTYPTSGKLNLLTVSIMGTPDKPASWLSLVPALLDPSQRIAPRDEFFPRGVTTEDRTKMNAVEMDSSQTAAAAAAFHELKEPVGTQFLVSQLASDGPAAGKLEEGDELRTVNGQRIADFEAFQKTVAATPADTALSIGIVRDGAARTVEITPTRVAGAETPMIGIAVALKIELPEDVHFSLENIGGPSAGLTFALAIYDKLTPGEMLEGKTVSGTGTMSPTGKVGAIGGLEQKMWAASRAGTDLFLMPVGNCADVPSSIPGGMEVVPVDTLGEAIAAIDQKNSGGTPRGLERCSG</sequence>
<dbReference type="GO" id="GO:0005524">
    <property type="term" value="F:ATP binding"/>
    <property type="evidence" value="ECO:0007669"/>
    <property type="project" value="InterPro"/>
</dbReference>
<dbReference type="InterPro" id="IPR001478">
    <property type="entry name" value="PDZ"/>
</dbReference>
<dbReference type="AlphaFoldDB" id="A0A934UWX9"/>
<keyword evidence="1" id="KW-0378">Hydrolase</keyword>
<comment type="catalytic activity">
    <reaction evidence="1">
        <text>Hydrolysis of proteins in presence of ATP.</text>
        <dbReference type="EC" id="3.4.21.53"/>
    </reaction>
</comment>
<dbReference type="InterPro" id="IPR036034">
    <property type="entry name" value="PDZ_sf"/>
</dbReference>
<evidence type="ECO:0000313" key="5">
    <source>
        <dbReference type="EMBL" id="MBK0421011.1"/>
    </source>
</evidence>
<dbReference type="GO" id="GO:0004252">
    <property type="term" value="F:serine-type endopeptidase activity"/>
    <property type="evidence" value="ECO:0007669"/>
    <property type="project" value="UniProtKB-UniRule"/>
</dbReference>
<protein>
    <recommendedName>
        <fullName evidence="1">endopeptidase La</fullName>
        <ecNumber evidence="1">3.4.21.53</ecNumber>
    </recommendedName>
</protein>
<keyword evidence="1" id="KW-0720">Serine protease</keyword>
<feature type="active site" evidence="1">
    <location>
        <position position="252"/>
    </location>
</feature>
<feature type="transmembrane region" description="Helical" evidence="2">
    <location>
        <begin position="13"/>
        <end position="34"/>
    </location>
</feature>
<evidence type="ECO:0000256" key="2">
    <source>
        <dbReference type="SAM" id="Phobius"/>
    </source>
</evidence>
<evidence type="ECO:0000313" key="6">
    <source>
        <dbReference type="Proteomes" id="UP000618733"/>
    </source>
</evidence>
<feature type="domain" description="Lon proteolytic" evidence="4">
    <location>
        <begin position="246"/>
        <end position="345"/>
    </location>
</feature>
<dbReference type="PANTHER" id="PTHR10046">
    <property type="entry name" value="ATP DEPENDENT LON PROTEASE FAMILY MEMBER"/>
    <property type="match status" value="1"/>
</dbReference>
<dbReference type="Pfam" id="PF13180">
    <property type="entry name" value="PDZ_2"/>
    <property type="match status" value="1"/>
</dbReference>
<dbReference type="SUPFAM" id="SSF50156">
    <property type="entry name" value="PDZ domain-like"/>
    <property type="match status" value="1"/>
</dbReference>
<gene>
    <name evidence="5" type="ORF">JD292_02795</name>
</gene>
<evidence type="ECO:0000256" key="1">
    <source>
        <dbReference type="PROSITE-ProRule" id="PRU01122"/>
    </source>
</evidence>
<dbReference type="InterPro" id="IPR008269">
    <property type="entry name" value="Lon_proteolytic"/>
</dbReference>
<dbReference type="PROSITE" id="PS50106">
    <property type="entry name" value="PDZ"/>
    <property type="match status" value="1"/>
</dbReference>
<dbReference type="EMBL" id="JAEHOI010000002">
    <property type="protein sequence ID" value="MBK0421011.1"/>
    <property type="molecule type" value="Genomic_DNA"/>
</dbReference>
<feature type="domain" description="PDZ" evidence="3">
    <location>
        <begin position="152"/>
        <end position="207"/>
    </location>
</feature>
<dbReference type="InterPro" id="IPR027065">
    <property type="entry name" value="Lon_Prtase"/>
</dbReference>
<evidence type="ECO:0000259" key="3">
    <source>
        <dbReference type="PROSITE" id="PS50106"/>
    </source>
</evidence>
<dbReference type="InterPro" id="IPR020568">
    <property type="entry name" value="Ribosomal_Su5_D2-typ_SF"/>
</dbReference>
<dbReference type="EC" id="3.4.21.53" evidence="1"/>